<comment type="caution">
    <text evidence="1">The sequence shown here is derived from an EMBL/GenBank/DDBJ whole genome shotgun (WGS) entry which is preliminary data.</text>
</comment>
<proteinExistence type="predicted"/>
<dbReference type="EMBL" id="CAJNNV010031774">
    <property type="protein sequence ID" value="CAE8637824.1"/>
    <property type="molecule type" value="Genomic_DNA"/>
</dbReference>
<reference evidence="1" key="1">
    <citation type="submission" date="2021-02" db="EMBL/GenBank/DDBJ databases">
        <authorList>
            <person name="Dougan E. K."/>
            <person name="Rhodes N."/>
            <person name="Thang M."/>
            <person name="Chan C."/>
        </authorList>
    </citation>
    <scope>NUCLEOTIDE SEQUENCE</scope>
</reference>
<evidence type="ECO:0000313" key="2">
    <source>
        <dbReference type="Proteomes" id="UP000654075"/>
    </source>
</evidence>
<name>A0A813HK48_POLGL</name>
<organism evidence="1 2">
    <name type="scientific">Polarella glacialis</name>
    <name type="common">Dinoflagellate</name>
    <dbReference type="NCBI Taxonomy" id="89957"/>
    <lineage>
        <taxon>Eukaryota</taxon>
        <taxon>Sar</taxon>
        <taxon>Alveolata</taxon>
        <taxon>Dinophyceae</taxon>
        <taxon>Suessiales</taxon>
        <taxon>Suessiaceae</taxon>
        <taxon>Polarella</taxon>
    </lineage>
</organism>
<protein>
    <submittedName>
        <fullName evidence="1">Uncharacterized protein</fullName>
    </submittedName>
</protein>
<keyword evidence="2" id="KW-1185">Reference proteome</keyword>
<gene>
    <name evidence="1" type="ORF">PGLA1383_LOCUS53131</name>
</gene>
<accession>A0A813HK48</accession>
<evidence type="ECO:0000313" key="1">
    <source>
        <dbReference type="EMBL" id="CAE8637824.1"/>
    </source>
</evidence>
<dbReference type="AlphaFoldDB" id="A0A813HK48"/>
<feature type="non-terminal residue" evidence="1">
    <location>
        <position position="128"/>
    </location>
</feature>
<sequence length="128" mass="13683">AETDPKLSLPYTMSLSKRPIPCKCLVLVVGIANCQQQPSFFGKCVPVASPLLIFSKPTSRFSEPLVRAVKSAKPRAPSRRDVLALTAARVLTQGEPLIATAVLEHDSALHSLPLSCTGSQRSHFSSSA</sequence>
<dbReference type="Proteomes" id="UP000654075">
    <property type="component" value="Unassembled WGS sequence"/>
</dbReference>